<sequence length="219" mass="24629">MELKLSEFLNRLFTEGVVTVPRQLLAVEEADLREAVRLIRQFYESDRLEMAYVAPVLDEAAALWAAQYFFRAVQFVLLRDLEEDQMAIHLQPYGREVDAGAVYAVDLVFRYLGPLFKLSSGLAPDDPLVERLRATAAAWPFSSVGLGVDVSTDDLVSLDVIFSHLSLKYAYVDRVILLRDAGRTNDNVKVAAALQEVLGLHQKILWPSLELQPLPNELI</sequence>
<evidence type="ECO:0000313" key="2">
    <source>
        <dbReference type="EMBL" id="TFF33486.1"/>
    </source>
</evidence>
<comment type="caution">
    <text evidence="2">The sequence shown here is derived from an EMBL/GenBank/DDBJ whole genome shotgun (WGS) entry which is preliminary data.</text>
</comment>
<protein>
    <recommendedName>
        <fullName evidence="1">MoxR-vWA-beta-propeller ternary system domain-containing protein</fullName>
    </recommendedName>
</protein>
<dbReference type="Proteomes" id="UP000297540">
    <property type="component" value="Unassembled WGS sequence"/>
</dbReference>
<evidence type="ECO:0000259" key="1">
    <source>
        <dbReference type="Pfam" id="PF19920"/>
    </source>
</evidence>
<feature type="domain" description="MoxR-vWA-beta-propeller ternary system" evidence="1">
    <location>
        <begin position="4"/>
        <end position="209"/>
    </location>
</feature>
<dbReference type="OrthoDB" id="886582at2"/>
<keyword evidence="3" id="KW-1185">Reference proteome</keyword>
<dbReference type="EMBL" id="SOZE01000044">
    <property type="protein sequence ID" value="TFF33486.1"/>
    <property type="molecule type" value="Genomic_DNA"/>
</dbReference>
<evidence type="ECO:0000313" key="3">
    <source>
        <dbReference type="Proteomes" id="UP000297540"/>
    </source>
</evidence>
<dbReference type="Pfam" id="PF19920">
    <property type="entry name" value="bpX4"/>
    <property type="match status" value="1"/>
</dbReference>
<proteinExistence type="predicted"/>
<dbReference type="InterPro" id="IPR045549">
    <property type="entry name" value="bpX4"/>
</dbReference>
<dbReference type="RefSeq" id="WP_133236334.1">
    <property type="nucleotide sequence ID" value="NZ_SOZE01000044.1"/>
</dbReference>
<accession>A0A4Y8S413</accession>
<gene>
    <name evidence="2" type="ORF">E2R66_25730</name>
</gene>
<name>A0A4Y8S413_9SPHI</name>
<dbReference type="AlphaFoldDB" id="A0A4Y8S413"/>
<organism evidence="2 3">
    <name type="scientific">Mucilaginibacter psychrotolerans</name>
    <dbReference type="NCBI Taxonomy" id="1524096"/>
    <lineage>
        <taxon>Bacteria</taxon>
        <taxon>Pseudomonadati</taxon>
        <taxon>Bacteroidota</taxon>
        <taxon>Sphingobacteriia</taxon>
        <taxon>Sphingobacteriales</taxon>
        <taxon>Sphingobacteriaceae</taxon>
        <taxon>Mucilaginibacter</taxon>
    </lineage>
</organism>
<reference evidence="2 3" key="1">
    <citation type="journal article" date="2017" name="Int. J. Syst. Evol. Microbiol.">
        <title>Mucilaginibacterpsychrotolerans sp. nov., isolated from peatlands.</title>
        <authorList>
            <person name="Deng Y."/>
            <person name="Shen L."/>
            <person name="Xu B."/>
            <person name="Liu Y."/>
            <person name="Gu Z."/>
            <person name="Liu H."/>
            <person name="Zhou Y."/>
        </authorList>
    </citation>
    <scope>NUCLEOTIDE SEQUENCE [LARGE SCALE GENOMIC DNA]</scope>
    <source>
        <strain evidence="2 3">NH7-4</strain>
    </source>
</reference>